<dbReference type="AlphaFoldDB" id="D2EFY5"/>
<reference evidence="2 3" key="1">
    <citation type="journal article" date="2010" name="Proc. Natl. Acad. Sci. U.S.A.">
        <title>Enigmatic, ultrasmall, uncultivated Archaea.</title>
        <authorList>
            <person name="Baker B.J."/>
            <person name="Comolli L.R."/>
            <person name="Dick G.J."/>
            <person name="Hauser L.J."/>
            <person name="Hyatt D."/>
            <person name="Dill B.D."/>
            <person name="Land M.L."/>
            <person name="Verberkmoes N.C."/>
            <person name="Hettich R.L."/>
            <person name="Banfield J.F."/>
        </authorList>
    </citation>
    <scope>NUCLEOTIDE SEQUENCE [LARGE SCALE GENOMIC DNA]</scope>
</reference>
<protein>
    <submittedName>
        <fullName evidence="2">Uncharacterized protein</fullName>
    </submittedName>
</protein>
<organism evidence="2 3">
    <name type="scientific">Candidatus Parvarchaeum acidiphilum ARMAN-4</name>
    <dbReference type="NCBI Taxonomy" id="662760"/>
    <lineage>
        <taxon>Archaea</taxon>
        <taxon>Candidatus Parvarchaeota</taxon>
        <taxon>Candidatus Parvarchaeum</taxon>
    </lineage>
</organism>
<evidence type="ECO:0000313" key="3">
    <source>
        <dbReference type="Proteomes" id="UP000009375"/>
    </source>
</evidence>
<proteinExistence type="predicted"/>
<evidence type="ECO:0000313" key="2">
    <source>
        <dbReference type="EMBL" id="EEZ92725.1"/>
    </source>
</evidence>
<dbReference type="EMBL" id="GG730050">
    <property type="protein sequence ID" value="EEZ92725.1"/>
    <property type="molecule type" value="Genomic_DNA"/>
</dbReference>
<gene>
    <name evidence="2" type="ORF">BJBARM4_0666</name>
</gene>
<accession>D2EFY5</accession>
<keyword evidence="1" id="KW-0812">Transmembrane</keyword>
<sequence length="123" mass="12530">MISNKKAQGLPINTIILIAIGLLILVLLVTFVLGGFKGLGGGASTSSSAISAFEAQCQTTASSAASSGSFPYGWCSSTMTESNGKVLWCYTNPSSLDNTTTVTLYNGSTLGAPNNANADVKCP</sequence>
<evidence type="ECO:0000256" key="1">
    <source>
        <dbReference type="SAM" id="Phobius"/>
    </source>
</evidence>
<dbReference type="Proteomes" id="UP000009375">
    <property type="component" value="Unassembled WGS sequence"/>
</dbReference>
<keyword evidence="1" id="KW-0472">Membrane</keyword>
<feature type="transmembrane region" description="Helical" evidence="1">
    <location>
        <begin position="12"/>
        <end position="36"/>
    </location>
</feature>
<keyword evidence="1" id="KW-1133">Transmembrane helix</keyword>
<name>D2EFY5_PARA4</name>